<comment type="cofactor">
    <cofactor evidence="11">
        <name>Mg(2+)</name>
        <dbReference type="ChEBI" id="CHEBI:18420"/>
    </cofactor>
    <text evidence="11">Binds 1 Mg(2+) ion per subunit.</text>
</comment>
<keyword evidence="11" id="KW-0479">Metal-binding</keyword>
<evidence type="ECO:0000256" key="9">
    <source>
        <dbReference type="ARBA" id="ARBA00023141"/>
    </source>
</evidence>
<keyword evidence="6 11" id="KW-0547">Nucleotide-binding</keyword>
<dbReference type="InterPro" id="IPR031322">
    <property type="entry name" value="Shikimate/glucono_kinase"/>
</dbReference>
<dbReference type="GO" id="GO:0005829">
    <property type="term" value="C:cytosol"/>
    <property type="evidence" value="ECO:0007669"/>
    <property type="project" value="TreeGrafter"/>
</dbReference>
<dbReference type="KEGG" id="npi:G7071_16210"/>
<dbReference type="RefSeq" id="WP_166320423.1">
    <property type="nucleotide sequence ID" value="NZ_CP049866.1"/>
</dbReference>
<dbReference type="Proteomes" id="UP000502035">
    <property type="component" value="Chromosome"/>
</dbReference>
<dbReference type="GO" id="GO:0005524">
    <property type="term" value="F:ATP binding"/>
    <property type="evidence" value="ECO:0007669"/>
    <property type="project" value="UniProtKB-UniRule"/>
</dbReference>
<dbReference type="Pfam" id="PF01202">
    <property type="entry name" value="SKI"/>
    <property type="match status" value="1"/>
</dbReference>
<evidence type="ECO:0000256" key="11">
    <source>
        <dbReference type="HAMAP-Rule" id="MF_00109"/>
    </source>
</evidence>
<dbReference type="InterPro" id="IPR027417">
    <property type="entry name" value="P-loop_NTPase"/>
</dbReference>
<evidence type="ECO:0000256" key="10">
    <source>
        <dbReference type="ARBA" id="ARBA00048567"/>
    </source>
</evidence>
<evidence type="ECO:0000256" key="4">
    <source>
        <dbReference type="ARBA" id="ARBA00022605"/>
    </source>
</evidence>
<keyword evidence="5 11" id="KW-0808">Transferase</keyword>
<keyword evidence="13" id="KW-1185">Reference proteome</keyword>
<evidence type="ECO:0000313" key="13">
    <source>
        <dbReference type="Proteomes" id="UP000502035"/>
    </source>
</evidence>
<dbReference type="CDD" id="cd00464">
    <property type="entry name" value="SK"/>
    <property type="match status" value="1"/>
</dbReference>
<evidence type="ECO:0000256" key="6">
    <source>
        <dbReference type="ARBA" id="ARBA00022741"/>
    </source>
</evidence>
<sequence length="176" mass="18288">MSPRVVLIGPMGAGKTTVARLLADSWGVTARDTDDDVETADGREVSEIFVDSGEAHFRALESAAVADALATHDGVLSLGGGAVLDPETRTLLEGHTVVFLRVGLADAVKRVGLGIGRPLLLGNVRSRIKALLDERTPIYEAAATHVVDTDGRTPDEVAAEVVARLDGADIDGGVTP</sequence>
<keyword evidence="9 11" id="KW-0057">Aromatic amino acid biosynthesis</keyword>
<feature type="binding site" evidence="11">
    <location>
        <position position="34"/>
    </location>
    <ligand>
        <name>substrate</name>
    </ligand>
</feature>
<evidence type="ECO:0000313" key="12">
    <source>
        <dbReference type="EMBL" id="QIK76739.1"/>
    </source>
</evidence>
<dbReference type="GO" id="GO:0009423">
    <property type="term" value="P:chorismate biosynthetic process"/>
    <property type="evidence" value="ECO:0007669"/>
    <property type="project" value="UniProtKB-UniRule"/>
</dbReference>
<feature type="binding site" evidence="11">
    <location>
        <position position="135"/>
    </location>
    <ligand>
        <name>substrate</name>
    </ligand>
</feature>
<dbReference type="PROSITE" id="PS01128">
    <property type="entry name" value="SHIKIMATE_KINASE"/>
    <property type="match status" value="1"/>
</dbReference>
<comment type="subcellular location">
    <subcellularLocation>
        <location evidence="11">Cytoplasm</location>
    </subcellularLocation>
</comment>
<dbReference type="Gene3D" id="3.40.50.300">
    <property type="entry name" value="P-loop containing nucleotide triphosphate hydrolases"/>
    <property type="match status" value="1"/>
</dbReference>
<dbReference type="PANTHER" id="PTHR21087:SF16">
    <property type="entry name" value="SHIKIMATE KINASE 1, CHLOROPLASTIC"/>
    <property type="match status" value="1"/>
</dbReference>
<protein>
    <recommendedName>
        <fullName evidence="3 11">Shikimate kinase</fullName>
        <shortName evidence="11">SK</shortName>
        <ecNumber evidence="3 11">2.7.1.71</ecNumber>
    </recommendedName>
</protein>
<evidence type="ECO:0000256" key="8">
    <source>
        <dbReference type="ARBA" id="ARBA00022840"/>
    </source>
</evidence>
<comment type="similarity">
    <text evidence="2 11">Belongs to the shikimate kinase family.</text>
</comment>
<feature type="binding site" evidence="11">
    <location>
        <begin position="12"/>
        <end position="17"/>
    </location>
    <ligand>
        <name>ATP</name>
        <dbReference type="ChEBI" id="CHEBI:30616"/>
    </ligand>
</feature>
<dbReference type="PANTHER" id="PTHR21087">
    <property type="entry name" value="SHIKIMATE KINASE"/>
    <property type="match status" value="1"/>
</dbReference>
<keyword evidence="11" id="KW-0963">Cytoplasm</keyword>
<dbReference type="GO" id="GO:0008652">
    <property type="term" value="P:amino acid biosynthetic process"/>
    <property type="evidence" value="ECO:0007669"/>
    <property type="project" value="UniProtKB-KW"/>
</dbReference>
<keyword evidence="7 11" id="KW-0418">Kinase</keyword>
<comment type="subunit">
    <text evidence="11">Monomer.</text>
</comment>
<name>A0A6G7YJ25_9ACTN</name>
<dbReference type="PRINTS" id="PR01100">
    <property type="entry name" value="SHIKIMTKNASE"/>
</dbReference>
<accession>A0A6G7YJ25</accession>
<dbReference type="HAMAP" id="MF_00109">
    <property type="entry name" value="Shikimate_kinase"/>
    <property type="match status" value="1"/>
</dbReference>
<evidence type="ECO:0000256" key="1">
    <source>
        <dbReference type="ARBA" id="ARBA00004842"/>
    </source>
</evidence>
<evidence type="ECO:0000256" key="3">
    <source>
        <dbReference type="ARBA" id="ARBA00012154"/>
    </source>
</evidence>
<proteinExistence type="inferred from homology"/>
<dbReference type="SUPFAM" id="SSF52540">
    <property type="entry name" value="P-loop containing nucleoside triphosphate hydrolases"/>
    <property type="match status" value="1"/>
</dbReference>
<keyword evidence="8 11" id="KW-0067">ATP-binding</keyword>
<dbReference type="InterPro" id="IPR023000">
    <property type="entry name" value="Shikimate_kinase_CS"/>
</dbReference>
<dbReference type="GO" id="GO:0000287">
    <property type="term" value="F:magnesium ion binding"/>
    <property type="evidence" value="ECO:0007669"/>
    <property type="project" value="UniProtKB-UniRule"/>
</dbReference>
<dbReference type="InterPro" id="IPR000623">
    <property type="entry name" value="Shikimate_kinase/TSH1"/>
</dbReference>
<evidence type="ECO:0000256" key="2">
    <source>
        <dbReference type="ARBA" id="ARBA00006997"/>
    </source>
</evidence>
<keyword evidence="11" id="KW-0460">Magnesium</keyword>
<comment type="catalytic activity">
    <reaction evidence="10 11">
        <text>shikimate + ATP = 3-phosphoshikimate + ADP + H(+)</text>
        <dbReference type="Rhea" id="RHEA:13121"/>
        <dbReference type="ChEBI" id="CHEBI:15378"/>
        <dbReference type="ChEBI" id="CHEBI:30616"/>
        <dbReference type="ChEBI" id="CHEBI:36208"/>
        <dbReference type="ChEBI" id="CHEBI:145989"/>
        <dbReference type="ChEBI" id="CHEBI:456216"/>
        <dbReference type="EC" id="2.7.1.71"/>
    </reaction>
</comment>
<feature type="binding site" evidence="11">
    <location>
        <position position="16"/>
    </location>
    <ligand>
        <name>Mg(2+)</name>
        <dbReference type="ChEBI" id="CHEBI:18420"/>
    </ligand>
</feature>
<gene>
    <name evidence="11" type="primary">aroK</name>
    <name evidence="12" type="ORF">G7071_16210</name>
</gene>
<evidence type="ECO:0000256" key="7">
    <source>
        <dbReference type="ARBA" id="ARBA00022777"/>
    </source>
</evidence>
<evidence type="ECO:0000256" key="5">
    <source>
        <dbReference type="ARBA" id="ARBA00022679"/>
    </source>
</evidence>
<comment type="pathway">
    <text evidence="1 11">Metabolic intermediate biosynthesis; chorismate biosynthesis; chorismate from D-erythrose 4-phosphate and phosphoenolpyruvate: step 5/7.</text>
</comment>
<dbReference type="EMBL" id="CP049866">
    <property type="protein sequence ID" value="QIK76739.1"/>
    <property type="molecule type" value="Genomic_DNA"/>
</dbReference>
<keyword evidence="4 11" id="KW-0028">Amino-acid biosynthesis</keyword>
<dbReference type="AlphaFoldDB" id="A0A6G7YJ25"/>
<comment type="function">
    <text evidence="11">Catalyzes the specific phosphorylation of the 3-hydroxyl group of shikimic acid using ATP as a cosubstrate.</text>
</comment>
<organism evidence="12 13">
    <name type="scientific">Nocardioides piscis</name>
    <dbReference type="NCBI Taxonomy" id="2714938"/>
    <lineage>
        <taxon>Bacteria</taxon>
        <taxon>Bacillati</taxon>
        <taxon>Actinomycetota</taxon>
        <taxon>Actinomycetes</taxon>
        <taxon>Propionibacteriales</taxon>
        <taxon>Nocardioidaceae</taxon>
        <taxon>Nocardioides</taxon>
    </lineage>
</organism>
<dbReference type="GO" id="GO:0004765">
    <property type="term" value="F:shikimate kinase activity"/>
    <property type="evidence" value="ECO:0007669"/>
    <property type="project" value="UniProtKB-UniRule"/>
</dbReference>
<feature type="binding site" evidence="11">
    <location>
        <position position="117"/>
    </location>
    <ligand>
        <name>ATP</name>
        <dbReference type="ChEBI" id="CHEBI:30616"/>
    </ligand>
</feature>
<reference evidence="12 13" key="1">
    <citation type="submission" date="2020-03" db="EMBL/GenBank/DDBJ databases">
        <title>Nocardioides sp. nov., isolated from fish.</title>
        <authorList>
            <person name="Hyun D.-W."/>
            <person name="Bae J.-W."/>
        </authorList>
    </citation>
    <scope>NUCLEOTIDE SEQUENCE [LARGE SCALE GENOMIC DNA]</scope>
    <source>
        <strain evidence="12 13">HDW12A</strain>
    </source>
</reference>
<feature type="binding site" evidence="11">
    <location>
        <position position="58"/>
    </location>
    <ligand>
        <name>substrate</name>
    </ligand>
</feature>
<feature type="binding site" evidence="11">
    <location>
        <position position="152"/>
    </location>
    <ligand>
        <name>ATP</name>
        <dbReference type="ChEBI" id="CHEBI:30616"/>
    </ligand>
</feature>
<dbReference type="EC" id="2.7.1.71" evidence="3 11"/>
<dbReference type="GO" id="GO:0009073">
    <property type="term" value="P:aromatic amino acid family biosynthetic process"/>
    <property type="evidence" value="ECO:0007669"/>
    <property type="project" value="UniProtKB-KW"/>
</dbReference>
<feature type="binding site" evidence="11">
    <location>
        <position position="80"/>
    </location>
    <ligand>
        <name>substrate</name>
    </ligand>
</feature>
<dbReference type="UniPathway" id="UPA00053">
    <property type="reaction ID" value="UER00088"/>
</dbReference>